<dbReference type="AlphaFoldDB" id="A0A914XWD0"/>
<dbReference type="GO" id="GO:0042171">
    <property type="term" value="F:lysophosphatidic acid acyltransferase activity"/>
    <property type="evidence" value="ECO:0007669"/>
    <property type="project" value="TreeGrafter"/>
</dbReference>
<dbReference type="Pfam" id="PF00561">
    <property type="entry name" value="Abhydrolase_1"/>
    <property type="match status" value="1"/>
</dbReference>
<accession>A0A914XWD0</accession>
<keyword evidence="3" id="KW-1185">Reference proteome</keyword>
<dbReference type="WBParaSite" id="PSU_v2.g12243.t1">
    <property type="protein sequence ID" value="PSU_v2.g12243.t1"/>
    <property type="gene ID" value="PSU_v2.g12243"/>
</dbReference>
<dbReference type="PRINTS" id="PR00111">
    <property type="entry name" value="ABHYDROLASE"/>
</dbReference>
<evidence type="ECO:0000256" key="1">
    <source>
        <dbReference type="ARBA" id="ARBA00038097"/>
    </source>
</evidence>
<evidence type="ECO:0000259" key="2">
    <source>
        <dbReference type="Pfam" id="PF00561"/>
    </source>
</evidence>
<dbReference type="SUPFAM" id="SSF53474">
    <property type="entry name" value="alpha/beta-Hydrolases"/>
    <property type="match status" value="1"/>
</dbReference>
<comment type="similarity">
    <text evidence="1">Belongs to the peptidase S33 family. ABHD4/ABHD5 subfamily.</text>
</comment>
<organism evidence="3 4">
    <name type="scientific">Panagrolaimus superbus</name>
    <dbReference type="NCBI Taxonomy" id="310955"/>
    <lineage>
        <taxon>Eukaryota</taxon>
        <taxon>Metazoa</taxon>
        <taxon>Ecdysozoa</taxon>
        <taxon>Nematoda</taxon>
        <taxon>Chromadorea</taxon>
        <taxon>Rhabditida</taxon>
        <taxon>Tylenchina</taxon>
        <taxon>Panagrolaimomorpha</taxon>
        <taxon>Panagrolaimoidea</taxon>
        <taxon>Panagrolaimidae</taxon>
        <taxon>Panagrolaimus</taxon>
    </lineage>
</organism>
<dbReference type="GO" id="GO:0052689">
    <property type="term" value="F:carboxylic ester hydrolase activity"/>
    <property type="evidence" value="ECO:0007669"/>
    <property type="project" value="TreeGrafter"/>
</dbReference>
<dbReference type="GO" id="GO:0005739">
    <property type="term" value="C:mitochondrion"/>
    <property type="evidence" value="ECO:0007669"/>
    <property type="project" value="TreeGrafter"/>
</dbReference>
<protein>
    <submittedName>
        <fullName evidence="4">AB hydrolase-1 domain-containing protein</fullName>
    </submittedName>
</protein>
<feature type="domain" description="AB hydrolase-1" evidence="2">
    <location>
        <begin position="70"/>
        <end position="251"/>
    </location>
</feature>
<reference evidence="4" key="1">
    <citation type="submission" date="2022-11" db="UniProtKB">
        <authorList>
            <consortium name="WormBaseParasite"/>
        </authorList>
    </citation>
    <scope>IDENTIFICATION</scope>
</reference>
<dbReference type="PANTHER" id="PTHR42886">
    <property type="entry name" value="RE40534P-RELATED"/>
    <property type="match status" value="1"/>
</dbReference>
<dbReference type="GO" id="GO:0005811">
    <property type="term" value="C:lipid droplet"/>
    <property type="evidence" value="ECO:0007669"/>
    <property type="project" value="TreeGrafter"/>
</dbReference>
<evidence type="ECO:0000313" key="3">
    <source>
        <dbReference type="Proteomes" id="UP000887577"/>
    </source>
</evidence>
<dbReference type="PANTHER" id="PTHR42886:SF29">
    <property type="entry name" value="PUMMELIG, ISOFORM A"/>
    <property type="match status" value="1"/>
</dbReference>
<dbReference type="Gene3D" id="3.40.50.1820">
    <property type="entry name" value="alpha/beta hydrolase"/>
    <property type="match status" value="1"/>
</dbReference>
<dbReference type="GO" id="GO:0055088">
    <property type="term" value="P:lipid homeostasis"/>
    <property type="evidence" value="ECO:0007669"/>
    <property type="project" value="TreeGrafter"/>
</dbReference>
<name>A0A914XWD0_9BILA</name>
<proteinExistence type="inferred from homology"/>
<sequence>MKNQAVSLNSRFLHFIGWDQFCIDKLAKAEKVLYANVQEKIKFRHIRIGLGNSSIYTVSLTEKTFPSKIPFVILHGIGGSSGFWATNFDELAKYRPVYAIDLLGFGRSSRVSLSSNPIKAELEWIQSIEEWRKVMKIDKMILIGHSLGGYLAAAYALKYSENIQHLILIEPWGIDEKPEKLQPGIMPWWRNLFKNVVYPCIILSLTRICGPFAKSFLREQFPDLPRRHQISESDSDNIYEYFYQINAQKPTGETTVKTLSEFGYAKNPIIQRIVELNSNLPITFIYGDLSACKSSTGFKIKEMRSKSYVDVNVVKGVAHHPHIDKKEEFNILIKNINHFIEENN</sequence>
<dbReference type="Proteomes" id="UP000887577">
    <property type="component" value="Unplaced"/>
</dbReference>
<evidence type="ECO:0000313" key="4">
    <source>
        <dbReference type="WBParaSite" id="PSU_v2.g12243.t1"/>
    </source>
</evidence>
<dbReference type="GO" id="GO:0006654">
    <property type="term" value="P:phosphatidic acid biosynthetic process"/>
    <property type="evidence" value="ECO:0007669"/>
    <property type="project" value="TreeGrafter"/>
</dbReference>
<dbReference type="InterPro" id="IPR000073">
    <property type="entry name" value="AB_hydrolase_1"/>
</dbReference>
<dbReference type="InterPro" id="IPR029058">
    <property type="entry name" value="AB_hydrolase_fold"/>
</dbReference>